<feature type="compositionally biased region" description="Low complexity" evidence="1">
    <location>
        <begin position="56"/>
        <end position="65"/>
    </location>
</feature>
<sequence length="454" mass="50844">MHHLAPESTSTADCDSADDASTRQSSLDSDSSAPQSSSSSISGTHTLSDRPKRSSLKSGLKTSKSAPSLTVRFEVPDLPKMSGVEADEPLLSRKNGSFQSARTEKRASPNAISQAPPRPVLRAKLSKRFSTPAPISRREAKRTSEQPLPLNSRIPSTPTSPMGSRVTSFQSVASAPAILQSTAPSPSQPPSQYNLLQHHIPCIIENCDTNYTTSLFGPTFYSPQQPYRLSRKRALCPWHANQDLKLVNHKAKCVWENMRQNAGRKTLGLIAAEFEIYIQQCREDREWESEELETRQRQRLFGSGQSPVKGKEKVDEGWDWRYTPRPCTMKGCSKQWYSPFDNRLYLFYSTARPSGLLPLTTLCPSCAKTDVEVAEERIEERRCDGGAGPEWKEWCEQVKGDRRMEEEYWSKAQERVVREKGVTMPVSMVKEGSKKGAVVEKRKSDKLKGICVVM</sequence>
<dbReference type="Proteomes" id="UP000799291">
    <property type="component" value="Unassembled WGS sequence"/>
</dbReference>
<name>A0A6G1JPP8_9PLEO</name>
<gene>
    <name evidence="2" type="ORF">K458DRAFT_382039</name>
</gene>
<evidence type="ECO:0000256" key="1">
    <source>
        <dbReference type="SAM" id="MobiDB-lite"/>
    </source>
</evidence>
<reference evidence="2" key="1">
    <citation type="journal article" date="2020" name="Stud. Mycol.">
        <title>101 Dothideomycetes genomes: a test case for predicting lifestyles and emergence of pathogens.</title>
        <authorList>
            <person name="Haridas S."/>
            <person name="Albert R."/>
            <person name="Binder M."/>
            <person name="Bloem J."/>
            <person name="Labutti K."/>
            <person name="Salamov A."/>
            <person name="Andreopoulos B."/>
            <person name="Baker S."/>
            <person name="Barry K."/>
            <person name="Bills G."/>
            <person name="Bluhm B."/>
            <person name="Cannon C."/>
            <person name="Castanera R."/>
            <person name="Culley D."/>
            <person name="Daum C."/>
            <person name="Ezra D."/>
            <person name="Gonzalez J."/>
            <person name="Henrissat B."/>
            <person name="Kuo A."/>
            <person name="Liang C."/>
            <person name="Lipzen A."/>
            <person name="Lutzoni F."/>
            <person name="Magnuson J."/>
            <person name="Mondo S."/>
            <person name="Nolan M."/>
            <person name="Ohm R."/>
            <person name="Pangilinan J."/>
            <person name="Park H.-J."/>
            <person name="Ramirez L."/>
            <person name="Alfaro M."/>
            <person name="Sun H."/>
            <person name="Tritt A."/>
            <person name="Yoshinaga Y."/>
            <person name="Zwiers L.-H."/>
            <person name="Turgeon B."/>
            <person name="Goodwin S."/>
            <person name="Spatafora J."/>
            <person name="Crous P."/>
            <person name="Grigoriev I."/>
        </authorList>
    </citation>
    <scope>NUCLEOTIDE SEQUENCE</scope>
    <source>
        <strain evidence="2">CBS 122367</strain>
    </source>
</reference>
<evidence type="ECO:0000313" key="3">
    <source>
        <dbReference type="Proteomes" id="UP000799291"/>
    </source>
</evidence>
<feature type="region of interest" description="Disordered" evidence="1">
    <location>
        <begin position="1"/>
        <end position="165"/>
    </location>
</feature>
<dbReference type="OrthoDB" id="3875902at2759"/>
<evidence type="ECO:0000313" key="2">
    <source>
        <dbReference type="EMBL" id="KAF2692211.1"/>
    </source>
</evidence>
<proteinExistence type="predicted"/>
<dbReference type="AlphaFoldDB" id="A0A6G1JPP8"/>
<accession>A0A6G1JPP8</accession>
<feature type="compositionally biased region" description="Polar residues" evidence="1">
    <location>
        <begin position="153"/>
        <end position="165"/>
    </location>
</feature>
<feature type="compositionally biased region" description="Low complexity" evidence="1">
    <location>
        <begin position="22"/>
        <end position="46"/>
    </location>
</feature>
<organism evidence="2 3">
    <name type="scientific">Lentithecium fluviatile CBS 122367</name>
    <dbReference type="NCBI Taxonomy" id="1168545"/>
    <lineage>
        <taxon>Eukaryota</taxon>
        <taxon>Fungi</taxon>
        <taxon>Dikarya</taxon>
        <taxon>Ascomycota</taxon>
        <taxon>Pezizomycotina</taxon>
        <taxon>Dothideomycetes</taxon>
        <taxon>Pleosporomycetidae</taxon>
        <taxon>Pleosporales</taxon>
        <taxon>Massarineae</taxon>
        <taxon>Lentitheciaceae</taxon>
        <taxon>Lentithecium</taxon>
    </lineage>
</organism>
<keyword evidence="3" id="KW-1185">Reference proteome</keyword>
<protein>
    <submittedName>
        <fullName evidence="2">Uncharacterized protein</fullName>
    </submittedName>
</protein>
<dbReference type="EMBL" id="MU005569">
    <property type="protein sequence ID" value="KAF2692211.1"/>
    <property type="molecule type" value="Genomic_DNA"/>
</dbReference>